<dbReference type="InterPro" id="IPR041118">
    <property type="entry name" value="Rx_N"/>
</dbReference>
<dbReference type="InterPro" id="IPR056789">
    <property type="entry name" value="LRR_R13L1-DRL21"/>
</dbReference>
<dbReference type="Gene3D" id="1.10.10.10">
    <property type="entry name" value="Winged helix-like DNA-binding domain superfamily/Winged helix DNA-binding domain"/>
    <property type="match status" value="1"/>
</dbReference>
<name>A0AA38TE67_9ASTR</name>
<evidence type="ECO:0000256" key="6">
    <source>
        <dbReference type="ARBA" id="ARBA00022840"/>
    </source>
</evidence>
<feature type="domain" description="Disease resistance N-terminal" evidence="8">
    <location>
        <begin position="342"/>
        <end position="426"/>
    </location>
</feature>
<keyword evidence="2" id="KW-0433">Leucine-rich repeat</keyword>
<dbReference type="InterPro" id="IPR042197">
    <property type="entry name" value="Apaf_helical"/>
</dbReference>
<dbReference type="Proteomes" id="UP001172457">
    <property type="component" value="Chromosome 3"/>
</dbReference>
<feature type="domain" description="NB-ARC" evidence="7">
    <location>
        <begin position="520"/>
        <end position="681"/>
    </location>
</feature>
<evidence type="ECO:0000259" key="8">
    <source>
        <dbReference type="Pfam" id="PF18052"/>
    </source>
</evidence>
<dbReference type="FunFam" id="3.40.50.300:FF:001091">
    <property type="entry name" value="Probable disease resistance protein At1g61300"/>
    <property type="match status" value="1"/>
</dbReference>
<comment type="caution">
    <text evidence="11">The sequence shown here is derived from an EMBL/GenBank/DDBJ whole genome shotgun (WGS) entry which is preliminary data.</text>
</comment>
<evidence type="ECO:0000259" key="7">
    <source>
        <dbReference type="Pfam" id="PF00931"/>
    </source>
</evidence>
<dbReference type="InterPro" id="IPR032675">
    <property type="entry name" value="LRR_dom_sf"/>
</dbReference>
<gene>
    <name evidence="11" type="ORF">OSB04_013918</name>
</gene>
<comment type="similarity">
    <text evidence="1">Belongs to the disease resistance NB-LRR family.</text>
</comment>
<keyword evidence="5" id="KW-0611">Plant defense</keyword>
<dbReference type="Pfam" id="PF23559">
    <property type="entry name" value="WHD_DRP"/>
    <property type="match status" value="1"/>
</dbReference>
<feature type="domain" description="R13L1/DRL21-like LRR repeat region" evidence="10">
    <location>
        <begin position="45"/>
        <end position="175"/>
    </location>
</feature>
<dbReference type="Gene3D" id="3.40.50.300">
    <property type="entry name" value="P-loop containing nucleotide triphosphate hydrolases"/>
    <property type="match status" value="1"/>
</dbReference>
<dbReference type="AlphaFoldDB" id="A0AA38TE67"/>
<feature type="domain" description="R13L1/DRL21-like LRR repeat region" evidence="10">
    <location>
        <begin position="1001"/>
        <end position="1120"/>
    </location>
</feature>
<keyword evidence="12" id="KW-1185">Reference proteome</keyword>
<keyword evidence="4" id="KW-0547">Nucleotide-binding</keyword>
<dbReference type="SUPFAM" id="SSF52540">
    <property type="entry name" value="P-loop containing nucleoside triphosphate hydrolases"/>
    <property type="match status" value="1"/>
</dbReference>
<dbReference type="PANTHER" id="PTHR36766">
    <property type="entry name" value="PLANT BROAD-SPECTRUM MILDEW RESISTANCE PROTEIN RPW8"/>
    <property type="match status" value="1"/>
</dbReference>
<dbReference type="GO" id="GO:0051607">
    <property type="term" value="P:defense response to virus"/>
    <property type="evidence" value="ECO:0007669"/>
    <property type="project" value="UniProtKB-ARBA"/>
</dbReference>
<evidence type="ECO:0000256" key="3">
    <source>
        <dbReference type="ARBA" id="ARBA00022737"/>
    </source>
</evidence>
<dbReference type="GO" id="GO:0043531">
    <property type="term" value="F:ADP binding"/>
    <property type="evidence" value="ECO:0007669"/>
    <property type="project" value="InterPro"/>
</dbReference>
<keyword evidence="6" id="KW-0067">ATP-binding</keyword>
<evidence type="ECO:0008006" key="13">
    <source>
        <dbReference type="Google" id="ProtNLM"/>
    </source>
</evidence>
<dbReference type="Gene3D" id="1.10.8.430">
    <property type="entry name" value="Helical domain of apoptotic protease-activating factors"/>
    <property type="match status" value="1"/>
</dbReference>
<evidence type="ECO:0000259" key="9">
    <source>
        <dbReference type="Pfam" id="PF23559"/>
    </source>
</evidence>
<dbReference type="FunFam" id="1.10.10.10:FF:000322">
    <property type="entry name" value="Probable disease resistance protein At1g63360"/>
    <property type="match status" value="1"/>
</dbReference>
<dbReference type="EMBL" id="JARYMX010000003">
    <property type="protein sequence ID" value="KAJ9559304.1"/>
    <property type="molecule type" value="Genomic_DNA"/>
</dbReference>
<dbReference type="PRINTS" id="PR00364">
    <property type="entry name" value="DISEASERSIST"/>
</dbReference>
<evidence type="ECO:0000256" key="1">
    <source>
        <dbReference type="ARBA" id="ARBA00008894"/>
    </source>
</evidence>
<organism evidence="11 12">
    <name type="scientific">Centaurea solstitialis</name>
    <name type="common">yellow star-thistle</name>
    <dbReference type="NCBI Taxonomy" id="347529"/>
    <lineage>
        <taxon>Eukaryota</taxon>
        <taxon>Viridiplantae</taxon>
        <taxon>Streptophyta</taxon>
        <taxon>Embryophyta</taxon>
        <taxon>Tracheophyta</taxon>
        <taxon>Spermatophyta</taxon>
        <taxon>Magnoliopsida</taxon>
        <taxon>eudicotyledons</taxon>
        <taxon>Gunneridae</taxon>
        <taxon>Pentapetalae</taxon>
        <taxon>asterids</taxon>
        <taxon>campanulids</taxon>
        <taxon>Asterales</taxon>
        <taxon>Asteraceae</taxon>
        <taxon>Carduoideae</taxon>
        <taxon>Cardueae</taxon>
        <taxon>Centaureinae</taxon>
        <taxon>Centaurea</taxon>
    </lineage>
</organism>
<dbReference type="Gene3D" id="3.80.10.10">
    <property type="entry name" value="Ribonuclease Inhibitor"/>
    <property type="match status" value="3"/>
</dbReference>
<feature type="domain" description="Disease resistance protein winged helix" evidence="9">
    <location>
        <begin position="769"/>
        <end position="844"/>
    </location>
</feature>
<evidence type="ECO:0000256" key="4">
    <source>
        <dbReference type="ARBA" id="ARBA00022741"/>
    </source>
</evidence>
<dbReference type="InterPro" id="IPR027417">
    <property type="entry name" value="P-loop_NTPase"/>
</dbReference>
<dbReference type="Pfam" id="PF00931">
    <property type="entry name" value="NB-ARC"/>
    <property type="match status" value="1"/>
</dbReference>
<dbReference type="InterPro" id="IPR002182">
    <property type="entry name" value="NB-ARC"/>
</dbReference>
<sequence>MKNLRCLDNRDCSINISYMPDGMKELTCLQRLGVYYVGNKKGSQIEELGNLNLLGGRLELDGLGNVGGLEEAKSANLKQKRKLLSLALFWSWCPDISRSEQELTQQHEEVLEGLEPSSSLKELVIRKYMGEMISPSWLMKLRNLVRIRIWACGRCERIPSLGKLPNLKVIELWDMHGVKGFDDDEFPGLQELNISRCYKFVSLPNNLPNLVKLDIDEADDLVSFPSNLPELMVLILKGCEKLTSLSSNIRKLRSLHLEGCRNLTSLPNDLQKLESLYLEGCQNLTSLPGQRLVLVIQMRMKTKTETKTGMRMRSDDWCDIMGSNQKLDQTARTIDAILSALVSDVSASLASIAFQEFRRLQSLKADVIALKETYRKIQAVLSDSEVTLNKEKSVETWLKSLRSASLEVENILDDVRADAMLQRLHSKLGGGIKYKVRTFFSSNRNPLMVRTRVANKVKTIRKKLEVIDVEKSRYHLNSNAGVVVESTNMKETTSLEPAFEIYGRDEEVKMVVEKICSEHIIREDIGRVRVYAIWGMGGMGKTTLAQLVYNHERVKKHFDLQSWVYVSNEFQVKKLTKGIIESIDNIACLLSELDAMQEYLKKRLVGKRFFIVLDDVWIEERTEWDELCKALKFGAEGSTVMVTTRNEITSRMMAKFPGFQHHLGCLSEDESWSLFKNLAFAPGSGIREGESIRELEFIGKELVKKCKGLPLAVKTLGGLMWSKSSVSAWQNVKDNDVWQLQEIGILPALKLSYDNLLPHMKCCFVYSCLFPKGYEMGKDLLVELWMVNGFIPPRGQDDLYVIGEEIFYCLVSRSFLQDVQQEKRHYSDSDSDLVCKMHDLMHDLGRYLMRHEYCFVKPGKDLIIPNEVEVLHLSSSYPGNMVNQISNHAYLRVLRLDRLKVSTLPESICKLKHLRYLSISHSEIESLPKSIIYLQNLQVLLLRGCWRLQKLPKRMKYMRNLRCLDNRGCDTLEYMPVGIEELGCLRRLGVFVVGKVDGAHIRELGNLNLLGGRMKLEGLENVGGLKEAKSANLKHKTNLTHLTLRWSSDGESEERDYDEEIVEVLEPNSNLKELYIRGFMGKMISPSWMIKLRNLVKIEFRGCERCESIPSLGKLHSLKSA</sequence>
<dbReference type="InterPro" id="IPR036388">
    <property type="entry name" value="WH-like_DNA-bd_sf"/>
</dbReference>
<dbReference type="InterPro" id="IPR058922">
    <property type="entry name" value="WHD_DRP"/>
</dbReference>
<dbReference type="Pfam" id="PF18052">
    <property type="entry name" value="Rx_N"/>
    <property type="match status" value="1"/>
</dbReference>
<dbReference type="Pfam" id="PF25019">
    <property type="entry name" value="LRR_R13L1-DRL21"/>
    <property type="match status" value="2"/>
</dbReference>
<evidence type="ECO:0000256" key="5">
    <source>
        <dbReference type="ARBA" id="ARBA00022821"/>
    </source>
</evidence>
<dbReference type="Gene3D" id="1.20.5.4130">
    <property type="match status" value="1"/>
</dbReference>
<dbReference type="PANTHER" id="PTHR36766:SF47">
    <property type="entry name" value="NB-ARC DOMAIN-CONTAINING PROTEIN"/>
    <property type="match status" value="1"/>
</dbReference>
<keyword evidence="3" id="KW-0677">Repeat</keyword>
<dbReference type="SUPFAM" id="SSF52058">
    <property type="entry name" value="L domain-like"/>
    <property type="match status" value="2"/>
</dbReference>
<dbReference type="GO" id="GO:0005524">
    <property type="term" value="F:ATP binding"/>
    <property type="evidence" value="ECO:0007669"/>
    <property type="project" value="UniProtKB-KW"/>
</dbReference>
<accession>A0AA38TE67</accession>
<reference evidence="11" key="1">
    <citation type="submission" date="2023-03" db="EMBL/GenBank/DDBJ databases">
        <title>Chromosome-scale reference genome and RAD-based genetic map of yellow starthistle (Centaurea solstitialis) reveal putative structural variation and QTLs associated with invader traits.</title>
        <authorList>
            <person name="Reatini B."/>
            <person name="Cang F.A."/>
            <person name="Jiang Q."/>
            <person name="Mckibben M.T.W."/>
            <person name="Barker M.S."/>
            <person name="Rieseberg L.H."/>
            <person name="Dlugosch K.M."/>
        </authorList>
    </citation>
    <scope>NUCLEOTIDE SEQUENCE</scope>
    <source>
        <strain evidence="11">CAN-66</strain>
        <tissue evidence="11">Leaf</tissue>
    </source>
</reference>
<proteinExistence type="inferred from homology"/>
<evidence type="ECO:0000256" key="2">
    <source>
        <dbReference type="ARBA" id="ARBA00022614"/>
    </source>
</evidence>
<protein>
    <recommendedName>
        <fullName evidence="13">Disease resistance protein</fullName>
    </recommendedName>
</protein>
<evidence type="ECO:0000313" key="12">
    <source>
        <dbReference type="Proteomes" id="UP001172457"/>
    </source>
</evidence>
<evidence type="ECO:0000313" key="11">
    <source>
        <dbReference type="EMBL" id="KAJ9559304.1"/>
    </source>
</evidence>
<evidence type="ECO:0000259" key="10">
    <source>
        <dbReference type="Pfam" id="PF25019"/>
    </source>
</evidence>